<organism evidence="2 3">
    <name type="scientific">Aestuariirhabdus litorea</name>
    <dbReference type="NCBI Taxonomy" id="2528527"/>
    <lineage>
        <taxon>Bacteria</taxon>
        <taxon>Pseudomonadati</taxon>
        <taxon>Pseudomonadota</taxon>
        <taxon>Gammaproteobacteria</taxon>
        <taxon>Oceanospirillales</taxon>
        <taxon>Aestuariirhabdaceae</taxon>
        <taxon>Aestuariirhabdus</taxon>
    </lineage>
</organism>
<dbReference type="SUPFAM" id="SSF52540">
    <property type="entry name" value="P-loop containing nucleoside triphosphate hydrolases"/>
    <property type="match status" value="1"/>
</dbReference>
<dbReference type="AlphaFoldDB" id="A0A3P3VL70"/>
<dbReference type="PIRSF" id="PIRSF009320">
    <property type="entry name" value="Nuc_binding_HP_1000"/>
    <property type="match status" value="1"/>
</dbReference>
<gene>
    <name evidence="2" type="ORF">D0544_11365</name>
</gene>
<proteinExistence type="predicted"/>
<protein>
    <submittedName>
        <fullName evidence="2">ParA family protein</fullName>
    </submittedName>
</protein>
<sequence>MQSYKLHPPLRLLIANAKGGSGKTTIATNLAAYFALQQESIVLYDHDPQGSSQRWLKQRPPELPAIRGIDACQPHSLNQTRSWQLRLPDDCRMVIMDSPAAIRLAELRPLVRQADLILVPVLPSAIDIRAAADFIKSLMLTPEHLQRPGRICVVGNRVRRNTLSQEKLKAFLNCLSIPFLTTLRDTQNYLAAAEQGRGLHELKGRKTQRDLQEWQPLIDWINHLGHSRQRAV</sequence>
<dbReference type="PANTHER" id="PTHR13696:SF96">
    <property type="entry name" value="COBQ_COBB_MIND_PARA NUCLEOTIDE BINDING DOMAIN-CONTAINING PROTEIN"/>
    <property type="match status" value="1"/>
</dbReference>
<dbReference type="Pfam" id="PF01656">
    <property type="entry name" value="CbiA"/>
    <property type="match status" value="1"/>
</dbReference>
<reference evidence="2 3" key="2">
    <citation type="submission" date="2018-12" db="EMBL/GenBank/DDBJ databases">
        <title>Simiduia agarivorans gen. nov., sp. nov., a marine, agarolytic bacterium isolated from shallow coastal water from Keelung, Taiwan.</title>
        <authorList>
            <person name="Shieh W.Y."/>
        </authorList>
    </citation>
    <scope>NUCLEOTIDE SEQUENCE [LARGE SCALE GENOMIC DNA]</scope>
    <source>
        <strain evidence="2 3">GTF-13</strain>
    </source>
</reference>
<feature type="domain" description="CobQ/CobB/MinD/ParA nucleotide binding" evidence="1">
    <location>
        <begin position="13"/>
        <end position="197"/>
    </location>
</feature>
<dbReference type="CDD" id="cd02042">
    <property type="entry name" value="ParAB_family"/>
    <property type="match status" value="1"/>
</dbReference>
<dbReference type="InterPro" id="IPR050678">
    <property type="entry name" value="DNA_Partitioning_ATPase"/>
</dbReference>
<evidence type="ECO:0000259" key="1">
    <source>
        <dbReference type="Pfam" id="PF01656"/>
    </source>
</evidence>
<dbReference type="PANTHER" id="PTHR13696">
    <property type="entry name" value="P-LOOP CONTAINING NUCLEOSIDE TRIPHOSPHATE HYDROLASE"/>
    <property type="match status" value="1"/>
</dbReference>
<dbReference type="InterPro" id="IPR002586">
    <property type="entry name" value="CobQ/CobB/MinD/ParA_Nub-bd_dom"/>
</dbReference>
<name>A0A3P3VL70_9GAMM</name>
<evidence type="ECO:0000313" key="3">
    <source>
        <dbReference type="Proteomes" id="UP000280792"/>
    </source>
</evidence>
<dbReference type="RefSeq" id="WP_125016218.1">
    <property type="nucleotide sequence ID" value="NZ_QWEZ01000002.1"/>
</dbReference>
<dbReference type="Gene3D" id="3.40.50.300">
    <property type="entry name" value="P-loop containing nucleotide triphosphate hydrolases"/>
    <property type="match status" value="1"/>
</dbReference>
<keyword evidence="3" id="KW-1185">Reference proteome</keyword>
<accession>A0A3P3VL70</accession>
<dbReference type="Proteomes" id="UP000280792">
    <property type="component" value="Unassembled WGS sequence"/>
</dbReference>
<reference evidence="2 3" key="1">
    <citation type="submission" date="2018-08" db="EMBL/GenBank/DDBJ databases">
        <authorList>
            <person name="Khan S.A."/>
        </authorList>
    </citation>
    <scope>NUCLEOTIDE SEQUENCE [LARGE SCALE GENOMIC DNA]</scope>
    <source>
        <strain evidence="2 3">GTF-13</strain>
    </source>
</reference>
<comment type="caution">
    <text evidence="2">The sequence shown here is derived from an EMBL/GenBank/DDBJ whole genome shotgun (WGS) entry which is preliminary data.</text>
</comment>
<evidence type="ECO:0000313" key="2">
    <source>
        <dbReference type="EMBL" id="RRJ82466.1"/>
    </source>
</evidence>
<dbReference type="EMBL" id="QWEZ01000002">
    <property type="protein sequence ID" value="RRJ82466.1"/>
    <property type="molecule type" value="Genomic_DNA"/>
</dbReference>
<dbReference type="InterPro" id="IPR027417">
    <property type="entry name" value="P-loop_NTPase"/>
</dbReference>